<dbReference type="AlphaFoldDB" id="X1I5Q6"/>
<feature type="non-terminal residue" evidence="3">
    <location>
        <position position="1"/>
    </location>
</feature>
<feature type="non-terminal residue" evidence="3">
    <location>
        <position position="233"/>
    </location>
</feature>
<dbReference type="EMBL" id="BARU01040309">
    <property type="protein sequence ID" value="GAH77007.1"/>
    <property type="molecule type" value="Genomic_DNA"/>
</dbReference>
<accession>X1I5Q6</accession>
<dbReference type="InterPro" id="IPR051685">
    <property type="entry name" value="Ycf3/AcsC/BcsC/TPR_MFPF"/>
</dbReference>
<dbReference type="InterPro" id="IPR017850">
    <property type="entry name" value="Alkaline_phosphatase_core_sf"/>
</dbReference>
<organism evidence="3">
    <name type="scientific">marine sediment metagenome</name>
    <dbReference type="NCBI Taxonomy" id="412755"/>
    <lineage>
        <taxon>unclassified sequences</taxon>
        <taxon>metagenomes</taxon>
        <taxon>ecological metagenomes</taxon>
    </lineage>
</organism>
<keyword evidence="2" id="KW-0802">TPR repeat</keyword>
<dbReference type="SUPFAM" id="SSF53649">
    <property type="entry name" value="Alkaline phosphatase-like"/>
    <property type="match status" value="1"/>
</dbReference>
<name>X1I5Q6_9ZZZZ</name>
<proteinExistence type="predicted"/>
<gene>
    <name evidence="3" type="ORF">S03H2_62336</name>
</gene>
<evidence type="ECO:0000256" key="2">
    <source>
        <dbReference type="ARBA" id="ARBA00022803"/>
    </source>
</evidence>
<evidence type="ECO:0000313" key="3">
    <source>
        <dbReference type="EMBL" id="GAH77007.1"/>
    </source>
</evidence>
<sequence>DRHLDCLCLEPTKYKANSLLAVATDRYKYIQTTRPELYDLETDPYEKTNIIDSQSHRARILQEHLKQILEETGTVNAQDTRKNKAEIDTETLQRLESLGYMGSAVDESFEFDQSKEDPKDVIDYHTLNSTIGYLIRVEDYDKAKKNILAMISMRPELPLGYSHMAKLSIELEEYDEATKYLEKSIELEPDNIYSYVNIANLLMYTKEFDRAIEYSLKALEVKPDFVEAYYLLN</sequence>
<comment type="caution">
    <text evidence="3">The sequence shown here is derived from an EMBL/GenBank/DDBJ whole genome shotgun (WGS) entry which is preliminary data.</text>
</comment>
<protein>
    <submittedName>
        <fullName evidence="3">Uncharacterized protein</fullName>
    </submittedName>
</protein>
<dbReference type="InterPro" id="IPR019734">
    <property type="entry name" value="TPR_rpt"/>
</dbReference>
<dbReference type="PANTHER" id="PTHR44943">
    <property type="entry name" value="CELLULOSE SYNTHASE OPERON PROTEIN C"/>
    <property type="match status" value="1"/>
</dbReference>
<dbReference type="Gene3D" id="3.40.720.10">
    <property type="entry name" value="Alkaline Phosphatase, subunit A"/>
    <property type="match status" value="1"/>
</dbReference>
<dbReference type="InterPro" id="IPR011990">
    <property type="entry name" value="TPR-like_helical_dom_sf"/>
</dbReference>
<dbReference type="PANTHER" id="PTHR44943:SF8">
    <property type="entry name" value="TPR REPEAT-CONTAINING PROTEIN MJ0263"/>
    <property type="match status" value="1"/>
</dbReference>
<evidence type="ECO:0000256" key="1">
    <source>
        <dbReference type="ARBA" id="ARBA00022737"/>
    </source>
</evidence>
<dbReference type="Gene3D" id="1.25.40.10">
    <property type="entry name" value="Tetratricopeptide repeat domain"/>
    <property type="match status" value="1"/>
</dbReference>
<dbReference type="SMART" id="SM00028">
    <property type="entry name" value="TPR"/>
    <property type="match status" value="2"/>
</dbReference>
<dbReference type="Pfam" id="PF13181">
    <property type="entry name" value="TPR_8"/>
    <property type="match status" value="2"/>
</dbReference>
<reference evidence="3" key="1">
    <citation type="journal article" date="2014" name="Front. Microbiol.">
        <title>High frequency of phylogenetically diverse reductive dehalogenase-homologous genes in deep subseafloor sedimentary metagenomes.</title>
        <authorList>
            <person name="Kawai M."/>
            <person name="Futagami T."/>
            <person name="Toyoda A."/>
            <person name="Takaki Y."/>
            <person name="Nishi S."/>
            <person name="Hori S."/>
            <person name="Arai W."/>
            <person name="Tsubouchi T."/>
            <person name="Morono Y."/>
            <person name="Uchiyama I."/>
            <person name="Ito T."/>
            <person name="Fujiyama A."/>
            <person name="Inagaki F."/>
            <person name="Takami H."/>
        </authorList>
    </citation>
    <scope>NUCLEOTIDE SEQUENCE</scope>
    <source>
        <strain evidence="3">Expedition CK06-06</strain>
    </source>
</reference>
<keyword evidence="1" id="KW-0677">Repeat</keyword>
<dbReference type="SUPFAM" id="SSF48452">
    <property type="entry name" value="TPR-like"/>
    <property type="match status" value="1"/>
</dbReference>
<dbReference type="PROSITE" id="PS50005">
    <property type="entry name" value="TPR"/>
    <property type="match status" value="2"/>
</dbReference>